<feature type="coiled-coil region" evidence="1">
    <location>
        <begin position="150"/>
        <end position="177"/>
    </location>
</feature>
<name>A0A7S3VH66_9STRA</name>
<dbReference type="Pfam" id="PF02213">
    <property type="entry name" value="GYF"/>
    <property type="match status" value="1"/>
</dbReference>
<dbReference type="AlphaFoldDB" id="A0A7S3VH66"/>
<protein>
    <recommendedName>
        <fullName evidence="3">GYF domain-containing protein</fullName>
    </recommendedName>
</protein>
<keyword evidence="1" id="KW-0175">Coiled coil</keyword>
<dbReference type="GO" id="GO:0005682">
    <property type="term" value="C:U5 snRNP"/>
    <property type="evidence" value="ECO:0007669"/>
    <property type="project" value="InterPro"/>
</dbReference>
<dbReference type="SUPFAM" id="SSF55277">
    <property type="entry name" value="GYF domain"/>
    <property type="match status" value="1"/>
</dbReference>
<sequence length="509" mass="56984">MTSSSSSILRKRGIEKASNKRNVSFATGSKVESKDSAPPLIGQQSTGGGPAGNHHSILSKKQKGVKNNRATMMNEEEEDIFDPKLNRDSVVNLTDGKSIRDARSKRAIDRVTTGHAEDFDTVDHSSKLTESGVSDDVYDGEEITDERYSLLNEEEDMDDLDKNNQKSVNNINSIENKKDECPVEPFNMASERDDGMGYFDGDTYVFRRNRGEEEDAWLDSLNGANKNTKEEENEGGARSLDSMMLNKNGKKDKDQKIEESSNSISDDSVTKEKIYDQLILLLASNSETVIQALGRYGAIIKREKKKKSHSSATVTDSASKKALNLLTELSNVCMMKFDDHNIYDHNREYFQIFLTQSDASEAGKRKRKYFEEGSDGVQLNNRTAKRSKDDTSAANNATTTSTEIEKEIKWEYKGNQDGSIHGPFTTKQMVEWIQLGFFVGGAAVDVRVLSTSNQDETKIKTDESGQEVVDDLLGDLEDSDDDDCDNETKTNPKEVVWMRSDKVDFTQYL</sequence>
<feature type="domain" description="GYF" evidence="3">
    <location>
        <begin position="407"/>
        <end position="465"/>
    </location>
</feature>
<dbReference type="EMBL" id="HBIO01031664">
    <property type="protein sequence ID" value="CAE0479413.1"/>
    <property type="molecule type" value="Transcribed_RNA"/>
</dbReference>
<dbReference type="PANTHER" id="PTHR13138">
    <property type="entry name" value="PROTEIN LIN1"/>
    <property type="match status" value="1"/>
</dbReference>
<evidence type="ECO:0000256" key="2">
    <source>
        <dbReference type="SAM" id="MobiDB-lite"/>
    </source>
</evidence>
<dbReference type="Gene3D" id="3.30.1490.40">
    <property type="match status" value="1"/>
</dbReference>
<feature type="region of interest" description="Disordered" evidence="2">
    <location>
        <begin position="122"/>
        <end position="142"/>
    </location>
</feature>
<dbReference type="PANTHER" id="PTHR13138:SF3">
    <property type="entry name" value="CD2 ANTIGEN CYTOPLASMIC TAIL-BINDING PROTEIN 2"/>
    <property type="match status" value="1"/>
</dbReference>
<accession>A0A7S3VH66</accession>
<reference evidence="4" key="1">
    <citation type="submission" date="2021-01" db="EMBL/GenBank/DDBJ databases">
        <authorList>
            <person name="Corre E."/>
            <person name="Pelletier E."/>
            <person name="Niang G."/>
            <person name="Scheremetjew M."/>
            <person name="Finn R."/>
            <person name="Kale V."/>
            <person name="Holt S."/>
            <person name="Cochrane G."/>
            <person name="Meng A."/>
            <person name="Brown T."/>
            <person name="Cohen L."/>
        </authorList>
    </citation>
    <scope>NUCLEOTIDE SEQUENCE</scope>
    <source>
        <strain evidence="4">MM31A-1</strain>
    </source>
</reference>
<feature type="compositionally biased region" description="Basic residues" evidence="2">
    <location>
        <begin position="57"/>
        <end position="66"/>
    </location>
</feature>
<dbReference type="InterPro" id="IPR039905">
    <property type="entry name" value="CD2BP2/Lin1"/>
</dbReference>
<dbReference type="PROSITE" id="PS50829">
    <property type="entry name" value="GYF"/>
    <property type="match status" value="1"/>
</dbReference>
<proteinExistence type="predicted"/>
<organism evidence="4">
    <name type="scientific">Chaetoceros debilis</name>
    <dbReference type="NCBI Taxonomy" id="122233"/>
    <lineage>
        <taxon>Eukaryota</taxon>
        <taxon>Sar</taxon>
        <taxon>Stramenopiles</taxon>
        <taxon>Ochrophyta</taxon>
        <taxon>Bacillariophyta</taxon>
        <taxon>Coscinodiscophyceae</taxon>
        <taxon>Chaetocerotophycidae</taxon>
        <taxon>Chaetocerotales</taxon>
        <taxon>Chaetocerotaceae</taxon>
        <taxon>Chaetoceros</taxon>
    </lineage>
</organism>
<feature type="region of interest" description="Disordered" evidence="2">
    <location>
        <begin position="222"/>
        <end position="266"/>
    </location>
</feature>
<dbReference type="SMART" id="SM00444">
    <property type="entry name" value="GYF"/>
    <property type="match status" value="1"/>
</dbReference>
<evidence type="ECO:0000313" key="4">
    <source>
        <dbReference type="EMBL" id="CAE0479413.1"/>
    </source>
</evidence>
<dbReference type="InterPro" id="IPR003169">
    <property type="entry name" value="GYF"/>
</dbReference>
<evidence type="ECO:0000256" key="1">
    <source>
        <dbReference type="SAM" id="Coils"/>
    </source>
</evidence>
<evidence type="ECO:0000259" key="3">
    <source>
        <dbReference type="PROSITE" id="PS50829"/>
    </source>
</evidence>
<feature type="compositionally biased region" description="Basic and acidic residues" evidence="2">
    <location>
        <begin position="249"/>
        <end position="259"/>
    </location>
</feature>
<dbReference type="InterPro" id="IPR035445">
    <property type="entry name" value="GYF-like_dom_sf"/>
</dbReference>
<feature type="region of interest" description="Disordered" evidence="2">
    <location>
        <begin position="1"/>
        <end position="80"/>
    </location>
</feature>
<gene>
    <name evidence="4" type="ORF">CDEB00056_LOCUS24267</name>
</gene>